<accession>A0ACB9EUG3</accession>
<keyword evidence="2" id="KW-1185">Reference proteome</keyword>
<evidence type="ECO:0000313" key="1">
    <source>
        <dbReference type="EMBL" id="KAI3762361.1"/>
    </source>
</evidence>
<protein>
    <submittedName>
        <fullName evidence="1">Uncharacterized protein</fullName>
    </submittedName>
</protein>
<proteinExistence type="predicted"/>
<reference evidence="2" key="1">
    <citation type="journal article" date="2022" name="Mol. Ecol. Resour.">
        <title>The genomes of chicory, endive, great burdock and yacon provide insights into Asteraceae palaeo-polyploidization history and plant inulin production.</title>
        <authorList>
            <person name="Fan W."/>
            <person name="Wang S."/>
            <person name="Wang H."/>
            <person name="Wang A."/>
            <person name="Jiang F."/>
            <person name="Liu H."/>
            <person name="Zhao H."/>
            <person name="Xu D."/>
            <person name="Zhang Y."/>
        </authorList>
    </citation>
    <scope>NUCLEOTIDE SEQUENCE [LARGE SCALE GENOMIC DNA]</scope>
    <source>
        <strain evidence="2">cv. Yunnan</strain>
    </source>
</reference>
<name>A0ACB9EUG3_9ASTR</name>
<organism evidence="1 2">
    <name type="scientific">Smallanthus sonchifolius</name>
    <dbReference type="NCBI Taxonomy" id="185202"/>
    <lineage>
        <taxon>Eukaryota</taxon>
        <taxon>Viridiplantae</taxon>
        <taxon>Streptophyta</taxon>
        <taxon>Embryophyta</taxon>
        <taxon>Tracheophyta</taxon>
        <taxon>Spermatophyta</taxon>
        <taxon>Magnoliopsida</taxon>
        <taxon>eudicotyledons</taxon>
        <taxon>Gunneridae</taxon>
        <taxon>Pentapetalae</taxon>
        <taxon>asterids</taxon>
        <taxon>campanulids</taxon>
        <taxon>Asterales</taxon>
        <taxon>Asteraceae</taxon>
        <taxon>Asteroideae</taxon>
        <taxon>Heliantheae alliance</taxon>
        <taxon>Millerieae</taxon>
        <taxon>Smallanthus</taxon>
    </lineage>
</organism>
<dbReference type="EMBL" id="CM042034">
    <property type="protein sequence ID" value="KAI3762361.1"/>
    <property type="molecule type" value="Genomic_DNA"/>
</dbReference>
<reference evidence="1 2" key="2">
    <citation type="journal article" date="2022" name="Mol. Ecol. Resour.">
        <title>The genomes of chicory, endive, great burdock and yacon provide insights into Asteraceae paleo-polyploidization history and plant inulin production.</title>
        <authorList>
            <person name="Fan W."/>
            <person name="Wang S."/>
            <person name="Wang H."/>
            <person name="Wang A."/>
            <person name="Jiang F."/>
            <person name="Liu H."/>
            <person name="Zhao H."/>
            <person name="Xu D."/>
            <person name="Zhang Y."/>
        </authorList>
    </citation>
    <scope>NUCLEOTIDE SEQUENCE [LARGE SCALE GENOMIC DNA]</scope>
    <source>
        <strain evidence="2">cv. Yunnan</strain>
        <tissue evidence="1">Leaves</tissue>
    </source>
</reference>
<evidence type="ECO:0000313" key="2">
    <source>
        <dbReference type="Proteomes" id="UP001056120"/>
    </source>
</evidence>
<sequence>MKNNFLATVPRVRVPSKFKHLFTVQSTSSFLHFLLSKRDERETSVAVHSNPSCRQIFLPFPVKNCNLQPQDRLAMIVPIVFDGRDGSNGPIHAFSAPSFFPSLLPASSCDGSLLSRN</sequence>
<gene>
    <name evidence="1" type="ORF">L1987_52789</name>
</gene>
<dbReference type="Proteomes" id="UP001056120">
    <property type="component" value="Linkage Group LG17"/>
</dbReference>
<comment type="caution">
    <text evidence="1">The sequence shown here is derived from an EMBL/GenBank/DDBJ whole genome shotgun (WGS) entry which is preliminary data.</text>
</comment>